<protein>
    <submittedName>
        <fullName evidence="2">Uncharacterized protein</fullName>
    </submittedName>
</protein>
<evidence type="ECO:0000313" key="2">
    <source>
        <dbReference type="EMBL" id="GHD13401.1"/>
    </source>
</evidence>
<name>A0A918X5A6_9ACTN</name>
<gene>
    <name evidence="2" type="ORF">GCM10010334_71530</name>
</gene>
<evidence type="ECO:0000313" key="3">
    <source>
        <dbReference type="Proteomes" id="UP000638353"/>
    </source>
</evidence>
<reference evidence="2" key="1">
    <citation type="journal article" date="2014" name="Int. J. Syst. Evol. Microbiol.">
        <title>Complete genome sequence of Corynebacterium casei LMG S-19264T (=DSM 44701T), isolated from a smear-ripened cheese.</title>
        <authorList>
            <consortium name="US DOE Joint Genome Institute (JGI-PGF)"/>
            <person name="Walter F."/>
            <person name="Albersmeier A."/>
            <person name="Kalinowski J."/>
            <person name="Ruckert C."/>
        </authorList>
    </citation>
    <scope>NUCLEOTIDE SEQUENCE</scope>
    <source>
        <strain evidence="2">JCM 4637</strain>
    </source>
</reference>
<dbReference type="Proteomes" id="UP000638353">
    <property type="component" value="Unassembled WGS sequence"/>
</dbReference>
<reference evidence="2" key="2">
    <citation type="submission" date="2020-09" db="EMBL/GenBank/DDBJ databases">
        <authorList>
            <person name="Sun Q."/>
            <person name="Ohkuma M."/>
        </authorList>
    </citation>
    <scope>NUCLEOTIDE SEQUENCE</scope>
    <source>
        <strain evidence="2">JCM 4637</strain>
    </source>
</reference>
<feature type="region of interest" description="Disordered" evidence="1">
    <location>
        <begin position="1"/>
        <end position="79"/>
    </location>
</feature>
<accession>A0A918X5A6</accession>
<sequence length="133" mass="13679">MGTAVIPPSLEKDGFESGANSRGLRGYGPHHEGPRPTVNAAITPNPTALALHGTPDAELPPSLHQEEDGGRGHTRATPRISFTEPLARLPPTLERWPSGCNGTLYRTSAQGDAVGAGCLSFCGSGLAVTSGVV</sequence>
<evidence type="ECO:0000256" key="1">
    <source>
        <dbReference type="SAM" id="MobiDB-lite"/>
    </source>
</evidence>
<organism evidence="2 3">
    <name type="scientific">Streptomyces finlayi</name>
    <dbReference type="NCBI Taxonomy" id="67296"/>
    <lineage>
        <taxon>Bacteria</taxon>
        <taxon>Bacillati</taxon>
        <taxon>Actinomycetota</taxon>
        <taxon>Actinomycetes</taxon>
        <taxon>Kitasatosporales</taxon>
        <taxon>Streptomycetaceae</taxon>
        <taxon>Streptomyces</taxon>
    </lineage>
</organism>
<dbReference type="EMBL" id="BMVC01000019">
    <property type="protein sequence ID" value="GHD13401.1"/>
    <property type="molecule type" value="Genomic_DNA"/>
</dbReference>
<dbReference type="AlphaFoldDB" id="A0A918X5A6"/>
<comment type="caution">
    <text evidence="2">The sequence shown here is derived from an EMBL/GenBank/DDBJ whole genome shotgun (WGS) entry which is preliminary data.</text>
</comment>
<proteinExistence type="predicted"/>